<dbReference type="OrthoDB" id="9810066at2"/>
<protein>
    <submittedName>
        <fullName evidence="2">Putative phosphoribosyltransferase</fullName>
    </submittedName>
</protein>
<dbReference type="InterPro" id="IPR000836">
    <property type="entry name" value="PRTase_dom"/>
</dbReference>
<dbReference type="SUPFAM" id="SSF53271">
    <property type="entry name" value="PRTase-like"/>
    <property type="match status" value="1"/>
</dbReference>
<dbReference type="Pfam" id="PF00156">
    <property type="entry name" value="Pribosyltran"/>
    <property type="match status" value="1"/>
</dbReference>
<dbReference type="AlphaFoldDB" id="K9UPZ9"/>
<dbReference type="Gene3D" id="3.30.1310.20">
    <property type="entry name" value="PRTase-like"/>
    <property type="match status" value="1"/>
</dbReference>
<feature type="domain" description="Phosphoribosyltransferase" evidence="1">
    <location>
        <begin position="14"/>
        <end position="60"/>
    </location>
</feature>
<sequence length="121" mass="13208">MTKTRFRNRSEAGKLLASQLTQYANRPDVLVLGIPRGGVPVAAEVAAALNAPLDVCLVRKLGVPGHSELAMGAVAAGGFEVLNEELIDWMRISGHTIAEVADLELQELQHHDRIYRGENRR</sequence>
<dbReference type="HOGENOM" id="CLU_083583_2_0_3"/>
<dbReference type="CDD" id="cd06223">
    <property type="entry name" value="PRTases_typeI"/>
    <property type="match status" value="1"/>
</dbReference>
<proteinExistence type="predicted"/>
<keyword evidence="2" id="KW-0328">Glycosyltransferase</keyword>
<reference evidence="2 3" key="1">
    <citation type="submission" date="2012-05" db="EMBL/GenBank/DDBJ databases">
        <title>Finished chromosome of genome of Chamaesiphon sp. PCC 6605.</title>
        <authorList>
            <consortium name="US DOE Joint Genome Institute"/>
            <person name="Gugger M."/>
            <person name="Coursin T."/>
            <person name="Rippka R."/>
            <person name="Tandeau De Marsac N."/>
            <person name="Huntemann M."/>
            <person name="Wei C.-L."/>
            <person name="Han J."/>
            <person name="Detter J.C."/>
            <person name="Han C."/>
            <person name="Tapia R."/>
            <person name="Chen A."/>
            <person name="Kyrpides N."/>
            <person name="Mavromatis K."/>
            <person name="Markowitz V."/>
            <person name="Szeto E."/>
            <person name="Ivanova N."/>
            <person name="Pagani I."/>
            <person name="Pati A."/>
            <person name="Goodwin L."/>
            <person name="Nordberg H.P."/>
            <person name="Cantor M.N."/>
            <person name="Hua S.X."/>
            <person name="Woyke T."/>
            <person name="Kerfeld C.A."/>
        </authorList>
    </citation>
    <scope>NUCLEOTIDE SEQUENCE [LARGE SCALE GENOMIC DNA]</scope>
    <source>
        <strain evidence="3">ATCC 27169 / PCC 6605</strain>
    </source>
</reference>
<dbReference type="RefSeq" id="WP_015162600.1">
    <property type="nucleotide sequence ID" value="NC_019697.1"/>
</dbReference>
<dbReference type="Proteomes" id="UP000010366">
    <property type="component" value="Chromosome"/>
</dbReference>
<evidence type="ECO:0000259" key="1">
    <source>
        <dbReference type="Pfam" id="PF00156"/>
    </source>
</evidence>
<dbReference type="GO" id="GO:0016757">
    <property type="term" value="F:glycosyltransferase activity"/>
    <property type="evidence" value="ECO:0007669"/>
    <property type="project" value="UniProtKB-KW"/>
</dbReference>
<evidence type="ECO:0000313" key="2">
    <source>
        <dbReference type="EMBL" id="AFY96521.1"/>
    </source>
</evidence>
<dbReference type="InterPro" id="IPR029057">
    <property type="entry name" value="PRTase-like"/>
</dbReference>
<accession>K9UPZ9</accession>
<keyword evidence="2" id="KW-0808">Transferase</keyword>
<organism evidence="2 3">
    <name type="scientific">Chamaesiphon minutus (strain ATCC 27169 / PCC 6605)</name>
    <dbReference type="NCBI Taxonomy" id="1173020"/>
    <lineage>
        <taxon>Bacteria</taxon>
        <taxon>Bacillati</taxon>
        <taxon>Cyanobacteriota</taxon>
        <taxon>Cyanophyceae</taxon>
        <taxon>Gomontiellales</taxon>
        <taxon>Chamaesiphonaceae</taxon>
        <taxon>Chamaesiphon</taxon>
    </lineage>
</organism>
<keyword evidence="3" id="KW-1185">Reference proteome</keyword>
<dbReference type="EMBL" id="CP003600">
    <property type="protein sequence ID" value="AFY96521.1"/>
    <property type="molecule type" value="Genomic_DNA"/>
</dbReference>
<dbReference type="STRING" id="1173020.Cha6605_5657"/>
<gene>
    <name evidence="2" type="ORF">Cha6605_5657</name>
</gene>
<name>K9UPZ9_CHAP6</name>
<dbReference type="PATRIC" id="fig|1173020.3.peg.6497"/>
<dbReference type="Gene3D" id="3.40.50.2020">
    <property type="match status" value="1"/>
</dbReference>
<dbReference type="eggNOG" id="COG1926">
    <property type="taxonomic scope" value="Bacteria"/>
</dbReference>
<dbReference type="KEGG" id="cmp:Cha6605_5657"/>
<evidence type="ECO:0000313" key="3">
    <source>
        <dbReference type="Proteomes" id="UP000010366"/>
    </source>
</evidence>